<evidence type="ECO:0000313" key="1">
    <source>
        <dbReference type="EMBL" id="MXR21716.1"/>
    </source>
</evidence>
<dbReference type="SUPFAM" id="SSF88713">
    <property type="entry name" value="Glycoside hydrolase/deacetylase"/>
    <property type="match status" value="1"/>
</dbReference>
<gene>
    <name evidence="1" type="ORF">GRX66_14275</name>
</gene>
<dbReference type="OrthoDB" id="301436at2157"/>
<dbReference type="EMBL" id="WUUU01000142">
    <property type="protein sequence ID" value="MXR21716.1"/>
    <property type="molecule type" value="Genomic_DNA"/>
</dbReference>
<protein>
    <recommendedName>
        <fullName evidence="3">Polysaccharide deacetylase</fullName>
    </recommendedName>
</protein>
<dbReference type="InterPro" id="IPR011330">
    <property type="entry name" value="Glyco_hydro/deAcase_b/a-brl"/>
</dbReference>
<organism evidence="1 2">
    <name type="scientific">Halobacterium bonnevillei</name>
    <dbReference type="NCBI Taxonomy" id="2692200"/>
    <lineage>
        <taxon>Archaea</taxon>
        <taxon>Methanobacteriati</taxon>
        <taxon>Methanobacteriota</taxon>
        <taxon>Stenosarchaea group</taxon>
        <taxon>Halobacteria</taxon>
        <taxon>Halobacteriales</taxon>
        <taxon>Halobacteriaceae</taxon>
        <taxon>Halobacterium</taxon>
    </lineage>
</organism>
<evidence type="ECO:0000313" key="2">
    <source>
        <dbReference type="Proteomes" id="UP000471521"/>
    </source>
</evidence>
<dbReference type="RefSeq" id="WP_159527160.1">
    <property type="nucleotide sequence ID" value="NZ_WUUU01000142.1"/>
</dbReference>
<name>A0A6B0SMI6_9EURY</name>
<dbReference type="Gene3D" id="3.20.20.370">
    <property type="entry name" value="Glycoside hydrolase/deacetylase"/>
    <property type="match status" value="1"/>
</dbReference>
<evidence type="ECO:0008006" key="3">
    <source>
        <dbReference type="Google" id="ProtNLM"/>
    </source>
</evidence>
<dbReference type="GO" id="GO:0005975">
    <property type="term" value="P:carbohydrate metabolic process"/>
    <property type="evidence" value="ECO:0007669"/>
    <property type="project" value="InterPro"/>
</dbReference>
<reference evidence="1 2" key="1">
    <citation type="submission" date="2019-12" db="EMBL/GenBank/DDBJ databases">
        <title>Isolation and characterization of three novel carbon monoxide-oxidizing members of Halobacteria from salione crusts and soils.</title>
        <authorList>
            <person name="Myers M.R."/>
            <person name="King G.M."/>
        </authorList>
    </citation>
    <scope>NUCLEOTIDE SEQUENCE [LARGE SCALE GENOMIC DNA]</scope>
    <source>
        <strain evidence="1 2">PCN9</strain>
    </source>
</reference>
<proteinExistence type="predicted"/>
<dbReference type="Proteomes" id="UP000471521">
    <property type="component" value="Unassembled WGS sequence"/>
</dbReference>
<accession>A0A6B0SMI6</accession>
<dbReference type="AlphaFoldDB" id="A0A6B0SMI6"/>
<comment type="caution">
    <text evidence="1">The sequence shown here is derived from an EMBL/GenBank/DDBJ whole genome shotgun (WGS) entry which is preliminary data.</text>
</comment>
<keyword evidence="2" id="KW-1185">Reference proteome</keyword>
<sequence length="258" mass="30298">MTDTSGQVTTDAVAEHVEFTYDWYGEFLDELHDHGYQFRTYDQPVTDGDVLLRHDVDWSPRNALELARMEASRDVTATYFFLVTSPLYNLHHRPVRLVVEELEALGHDVGLHFSTHQHFTEEPDGDVLADCVQDERTAFEQVCSDPTDAVSFHRPPEWVFRRSYDGFTSTYERRFFEEITYRGDSNQRWREAHPLADGLPSKMQVLVHPGLWGELDAGFVERFREKVDSRLARTARFLDEQFVEKRYNIDDYCQHVER</sequence>